<dbReference type="AlphaFoldDB" id="A0A6P8WSA1"/>
<feature type="compositionally biased region" description="Basic and acidic residues" evidence="1">
    <location>
        <begin position="70"/>
        <end position="79"/>
    </location>
</feature>
<feature type="compositionally biased region" description="Basic and acidic residues" evidence="1">
    <location>
        <begin position="117"/>
        <end position="129"/>
    </location>
</feature>
<reference evidence="3" key="1">
    <citation type="submission" date="2025-08" db="UniProtKB">
        <authorList>
            <consortium name="RefSeq"/>
        </authorList>
    </citation>
    <scope>IDENTIFICATION</scope>
    <source>
        <strain evidence="3">15112-1751.03</strain>
        <tissue evidence="3">Whole Adult</tissue>
    </source>
</reference>
<gene>
    <name evidence="3" type="primary">LOC117566794</name>
</gene>
<name>A0A6P8WSA1_DROAB</name>
<proteinExistence type="predicted"/>
<feature type="compositionally biased region" description="Polar residues" evidence="1">
    <location>
        <begin position="199"/>
        <end position="215"/>
    </location>
</feature>
<keyword evidence="2" id="KW-1185">Reference proteome</keyword>
<feature type="region of interest" description="Disordered" evidence="1">
    <location>
        <begin position="251"/>
        <end position="278"/>
    </location>
</feature>
<evidence type="ECO:0000313" key="2">
    <source>
        <dbReference type="Proteomes" id="UP000515160"/>
    </source>
</evidence>
<feature type="compositionally biased region" description="Basic and acidic residues" evidence="1">
    <location>
        <begin position="91"/>
        <end position="110"/>
    </location>
</feature>
<dbReference type="OrthoDB" id="7865559at2759"/>
<evidence type="ECO:0000256" key="1">
    <source>
        <dbReference type="SAM" id="MobiDB-lite"/>
    </source>
</evidence>
<feature type="region of interest" description="Disordered" evidence="1">
    <location>
        <begin position="43"/>
        <end position="218"/>
    </location>
</feature>
<dbReference type="GeneID" id="117566794"/>
<feature type="compositionally biased region" description="Basic and acidic residues" evidence="1">
    <location>
        <begin position="153"/>
        <end position="186"/>
    </location>
</feature>
<evidence type="ECO:0000313" key="3">
    <source>
        <dbReference type="RefSeq" id="XP_034102228.2"/>
    </source>
</evidence>
<protein>
    <submittedName>
        <fullName evidence="3">Uncharacterized protein LOC117566794</fullName>
    </submittedName>
</protein>
<dbReference type="Proteomes" id="UP000515160">
    <property type="component" value="Chromosome 3"/>
</dbReference>
<sequence>MMNVVKSLRHCVRMLRRGASGKMPQNGQIAPMSVEQRRNYRYDDRFNWPTGNPGDGRDTKLGNTYSDELFDPRHDERHYKSYQRNDANNRMTKDVESRRRVPQHSLDHQRRQARIIQENKWRWQRRTEPKTAPGFRVSYEHPIYGASPQRRPGRQEQQPRRPGREQRLKEKQRQEKELRESRKDYDLPGYNRPLRSEAGDSTSSTDENQFASQSWLAKRKQENEQQYWHTWQTCPSERQDPETAEAEDIAEEISPGYESTHETRRGFVKPSRPYDGGVRRFQTHSLQLSEGRKHLKTKRSAVRRRPSGMEKQYLLARDFTTRIHRLSDESDNSVEEVNKSFKRPTSLLQSHVFRSSPTVYADEQKVEQLEDIGLPKQPPRMKLAWHGLPLPVYKRFESIKKAVARKQLDSSTKKRLQPPRFRMTVRSKGLARQRTPIDSFSNQLAVKTQFTPYSEYLGYGRLSVCDAWHNFANAHNLKPIC</sequence>
<accession>A0A6P8WSA1</accession>
<organism evidence="2 3">
    <name type="scientific">Drosophila albomicans</name>
    <name type="common">Fruit fly</name>
    <dbReference type="NCBI Taxonomy" id="7291"/>
    <lineage>
        <taxon>Eukaryota</taxon>
        <taxon>Metazoa</taxon>
        <taxon>Ecdysozoa</taxon>
        <taxon>Arthropoda</taxon>
        <taxon>Hexapoda</taxon>
        <taxon>Insecta</taxon>
        <taxon>Pterygota</taxon>
        <taxon>Neoptera</taxon>
        <taxon>Endopterygota</taxon>
        <taxon>Diptera</taxon>
        <taxon>Brachycera</taxon>
        <taxon>Muscomorpha</taxon>
        <taxon>Ephydroidea</taxon>
        <taxon>Drosophilidae</taxon>
        <taxon>Drosophila</taxon>
    </lineage>
</organism>
<dbReference type="RefSeq" id="XP_034102228.2">
    <property type="nucleotide sequence ID" value="XM_034246337.2"/>
</dbReference>